<evidence type="ECO:0000313" key="3">
    <source>
        <dbReference type="EMBL" id="NJB98615.1"/>
    </source>
</evidence>
<reference evidence="3 4" key="1">
    <citation type="submission" date="2020-03" db="EMBL/GenBank/DDBJ databases">
        <title>Genomic Encyclopedia of Type Strains, Phase IV (KMG-IV): sequencing the most valuable type-strain genomes for metagenomic binning, comparative biology and taxonomic classification.</title>
        <authorList>
            <person name="Goeker M."/>
        </authorList>
    </citation>
    <scope>NUCLEOTIDE SEQUENCE [LARGE SCALE GENOMIC DNA]</scope>
    <source>
        <strain evidence="3 4">DSM 7225</strain>
    </source>
</reference>
<dbReference type="Proteomes" id="UP000531251">
    <property type="component" value="Unassembled WGS sequence"/>
</dbReference>
<evidence type="ECO:0000256" key="1">
    <source>
        <dbReference type="SAM" id="MobiDB-lite"/>
    </source>
</evidence>
<gene>
    <name evidence="3" type="ORF">GGR89_002948</name>
</gene>
<keyword evidence="3" id="KW-0131">Cell cycle</keyword>
<keyword evidence="3" id="KW-0132">Cell division</keyword>
<dbReference type="PROSITE" id="PS51257">
    <property type="entry name" value="PROKAR_LIPOPROTEIN"/>
    <property type="match status" value="1"/>
</dbReference>
<dbReference type="RefSeq" id="WP_125976712.1">
    <property type="nucleotide sequence ID" value="NZ_BAAADY010000011.1"/>
</dbReference>
<keyword evidence="2" id="KW-0732">Signal</keyword>
<proteinExistence type="predicted"/>
<dbReference type="AlphaFoldDB" id="A0A7X5Y2M2"/>
<comment type="caution">
    <text evidence="3">The sequence shown here is derived from an EMBL/GenBank/DDBJ whole genome shotgun (WGS) entry which is preliminary data.</text>
</comment>
<accession>A0A7X5Y2M2</accession>
<keyword evidence="4" id="KW-1185">Reference proteome</keyword>
<evidence type="ECO:0000313" key="4">
    <source>
        <dbReference type="Proteomes" id="UP000531251"/>
    </source>
</evidence>
<dbReference type="EMBL" id="JAATJB010000009">
    <property type="protein sequence ID" value="NJB98615.1"/>
    <property type="molecule type" value="Genomic_DNA"/>
</dbReference>
<name>A0A7X5Y2M2_9SPHN</name>
<evidence type="ECO:0000256" key="2">
    <source>
        <dbReference type="SAM" id="SignalP"/>
    </source>
</evidence>
<feature type="compositionally biased region" description="Low complexity" evidence="1">
    <location>
        <begin position="51"/>
        <end position="74"/>
    </location>
</feature>
<protein>
    <submittedName>
        <fullName evidence="3">Cell division septation protein DedD</fullName>
    </submittedName>
</protein>
<dbReference type="GO" id="GO:0051301">
    <property type="term" value="P:cell division"/>
    <property type="evidence" value="ECO:0007669"/>
    <property type="project" value="UniProtKB-KW"/>
</dbReference>
<organism evidence="3 4">
    <name type="scientific">Sphingomonas trueperi</name>
    <dbReference type="NCBI Taxonomy" id="53317"/>
    <lineage>
        <taxon>Bacteria</taxon>
        <taxon>Pseudomonadati</taxon>
        <taxon>Pseudomonadota</taxon>
        <taxon>Alphaproteobacteria</taxon>
        <taxon>Sphingomonadales</taxon>
        <taxon>Sphingomonadaceae</taxon>
        <taxon>Sphingomonas</taxon>
    </lineage>
</organism>
<feature type="signal peptide" evidence="2">
    <location>
        <begin position="1"/>
        <end position="17"/>
    </location>
</feature>
<feature type="region of interest" description="Disordered" evidence="1">
    <location>
        <begin position="41"/>
        <end position="108"/>
    </location>
</feature>
<feature type="compositionally biased region" description="Basic and acidic residues" evidence="1">
    <location>
        <begin position="93"/>
        <end position="108"/>
    </location>
</feature>
<sequence length="108" mass="11235">MKLRTFAILAGAGLTLAACGSKDEGPSAPDANVTEITVPETPAEVNVSTQEPAAVEPVNAAPVPEATPTEKPAPFSDREQTESDAAATGMTSRIDRNADSENQEKKQQ</sequence>
<feature type="chain" id="PRO_5031031763" evidence="2">
    <location>
        <begin position="18"/>
        <end position="108"/>
    </location>
</feature>